<keyword evidence="4" id="KW-1185">Reference proteome</keyword>
<dbReference type="Pfam" id="PF00583">
    <property type="entry name" value="Acetyltransf_1"/>
    <property type="match status" value="1"/>
</dbReference>
<proteinExistence type="predicted"/>
<organism evidence="3 4">
    <name type="scientific">Anaerococcus porci</name>
    <dbReference type="NCBI Taxonomy" id="2652269"/>
    <lineage>
        <taxon>Bacteria</taxon>
        <taxon>Bacillati</taxon>
        <taxon>Bacillota</taxon>
        <taxon>Tissierellia</taxon>
        <taxon>Tissierellales</taxon>
        <taxon>Peptoniphilaceae</taxon>
        <taxon>Anaerococcus</taxon>
    </lineage>
</organism>
<feature type="domain" description="N-acetyltransferase" evidence="2">
    <location>
        <begin position="4"/>
        <end position="176"/>
    </location>
</feature>
<comment type="caution">
    <text evidence="3">The sequence shown here is derived from an EMBL/GenBank/DDBJ whole genome shotgun (WGS) entry which is preliminary data.</text>
</comment>
<dbReference type="GO" id="GO:0016747">
    <property type="term" value="F:acyltransferase activity, transferring groups other than amino-acyl groups"/>
    <property type="evidence" value="ECO:0007669"/>
    <property type="project" value="InterPro"/>
</dbReference>
<accession>A0A6N7VXJ0</accession>
<keyword evidence="3" id="KW-0808">Transferase</keyword>
<reference evidence="3 4" key="1">
    <citation type="submission" date="2019-08" db="EMBL/GenBank/DDBJ databases">
        <title>In-depth cultivation of the pig gut microbiome towards novel bacterial diversity and tailored functional studies.</title>
        <authorList>
            <person name="Wylensek D."/>
            <person name="Hitch T.C.A."/>
            <person name="Clavel T."/>
        </authorList>
    </citation>
    <scope>NUCLEOTIDE SEQUENCE [LARGE SCALE GENOMIC DNA]</scope>
    <source>
        <strain evidence="3 4">WCA-380-WT-2B</strain>
    </source>
</reference>
<dbReference type="AlphaFoldDB" id="A0A6N7VXJ0"/>
<evidence type="ECO:0000259" key="2">
    <source>
        <dbReference type="PROSITE" id="PS51186"/>
    </source>
</evidence>
<dbReference type="CDD" id="cd04301">
    <property type="entry name" value="NAT_SF"/>
    <property type="match status" value="1"/>
</dbReference>
<dbReference type="InterPro" id="IPR000182">
    <property type="entry name" value="GNAT_dom"/>
</dbReference>
<dbReference type="Gene3D" id="3.40.630.30">
    <property type="match status" value="1"/>
</dbReference>
<gene>
    <name evidence="3" type="ORF">FYJ26_10195</name>
</gene>
<dbReference type="Proteomes" id="UP000441925">
    <property type="component" value="Unassembled WGS sequence"/>
</dbReference>
<dbReference type="InterPro" id="IPR016181">
    <property type="entry name" value="Acyl_CoA_acyltransferase"/>
</dbReference>
<evidence type="ECO:0000313" key="3">
    <source>
        <dbReference type="EMBL" id="MSS78744.1"/>
    </source>
</evidence>
<evidence type="ECO:0000313" key="4">
    <source>
        <dbReference type="Proteomes" id="UP000441925"/>
    </source>
</evidence>
<dbReference type="EMBL" id="VULQ01000020">
    <property type="protein sequence ID" value="MSS78744.1"/>
    <property type="molecule type" value="Genomic_DNA"/>
</dbReference>
<dbReference type="PROSITE" id="PS51186">
    <property type="entry name" value="GNAT"/>
    <property type="match status" value="1"/>
</dbReference>
<feature type="coiled-coil region" evidence="1">
    <location>
        <begin position="31"/>
        <end position="58"/>
    </location>
</feature>
<dbReference type="SUPFAM" id="SSF55729">
    <property type="entry name" value="Acyl-CoA N-acyltransferases (Nat)"/>
    <property type="match status" value="1"/>
</dbReference>
<protein>
    <submittedName>
        <fullName evidence="3">GNAT family N-acetyltransferase</fullName>
    </submittedName>
</protein>
<evidence type="ECO:0000256" key="1">
    <source>
        <dbReference type="SAM" id="Coils"/>
    </source>
</evidence>
<name>A0A6N7VXJ0_9FIRM</name>
<sequence length="176" mass="20657">MMHIRIRRPTEDDKDRLVKFFKIVVVDTFIKEGIEEMVEDLEEEIESKKQYLENDLKSNGELRCFLIAEYEGCIVGTIEYGPASDLINSCTHGKYKNLYEIGTVFVRPDYQGQGIGNLLLNAMIQELQCKGIKEFCMDSGYSNAQKIWRKRFGEPEYFLENYWAEGQHHLIWKIKI</sequence>
<keyword evidence="1" id="KW-0175">Coiled coil</keyword>